<dbReference type="AlphaFoldDB" id="A0A1H8JBC9"/>
<dbReference type="Pfam" id="PF16078">
    <property type="entry name" value="2-oxogl_dehyd_N"/>
    <property type="match status" value="1"/>
</dbReference>
<dbReference type="PANTHER" id="PTHR23152">
    <property type="entry name" value="2-OXOGLUTARATE DEHYDROGENASE"/>
    <property type="match status" value="1"/>
</dbReference>
<dbReference type="InterPro" id="IPR032106">
    <property type="entry name" value="2-oxogl_dehyd_N"/>
</dbReference>
<dbReference type="STRING" id="310780.SAMN05216267_101015"/>
<dbReference type="Gene3D" id="3.40.50.970">
    <property type="match status" value="1"/>
</dbReference>
<accession>A0A1H8JBC9</accession>
<dbReference type="GO" id="GO:0006099">
    <property type="term" value="P:tricarboxylic acid cycle"/>
    <property type="evidence" value="ECO:0007669"/>
    <property type="project" value="UniProtKB-KW"/>
</dbReference>
<dbReference type="InterPro" id="IPR042179">
    <property type="entry name" value="KGD_C_sf"/>
</dbReference>
<dbReference type="InterPro" id="IPR005475">
    <property type="entry name" value="Transketolase-like_Pyr-bd"/>
</dbReference>
<dbReference type="EMBL" id="FODD01000010">
    <property type="protein sequence ID" value="SEN77911.1"/>
    <property type="molecule type" value="Genomic_DNA"/>
</dbReference>
<dbReference type="InterPro" id="IPR031717">
    <property type="entry name" value="ODO-1/KGD_C"/>
</dbReference>
<evidence type="ECO:0000256" key="3">
    <source>
        <dbReference type="ARBA" id="ARBA00023002"/>
    </source>
</evidence>
<organism evidence="7 8">
    <name type="scientific">Actinacidiphila rubida</name>
    <dbReference type="NCBI Taxonomy" id="310780"/>
    <lineage>
        <taxon>Bacteria</taxon>
        <taxon>Bacillati</taxon>
        <taxon>Actinomycetota</taxon>
        <taxon>Actinomycetes</taxon>
        <taxon>Kitasatosporales</taxon>
        <taxon>Streptomycetaceae</taxon>
        <taxon>Actinacidiphila</taxon>
    </lineage>
</organism>
<dbReference type="GO" id="GO:0005829">
    <property type="term" value="C:cytosol"/>
    <property type="evidence" value="ECO:0007669"/>
    <property type="project" value="TreeGrafter"/>
</dbReference>
<evidence type="ECO:0000259" key="6">
    <source>
        <dbReference type="SMART" id="SM00861"/>
    </source>
</evidence>
<dbReference type="Gene3D" id="3.40.50.12470">
    <property type="match status" value="1"/>
</dbReference>
<dbReference type="GO" id="GO:0000287">
    <property type="term" value="F:magnesium ion binding"/>
    <property type="evidence" value="ECO:0007669"/>
    <property type="project" value="UniProtKB-ARBA"/>
</dbReference>
<keyword evidence="4" id="KW-0786">Thiamine pyrophosphate</keyword>
<dbReference type="Pfam" id="PF16870">
    <property type="entry name" value="OxoGdeHyase_C"/>
    <property type="match status" value="1"/>
</dbReference>
<proteinExistence type="predicted"/>
<dbReference type="Proteomes" id="UP000181951">
    <property type="component" value="Unassembled WGS sequence"/>
</dbReference>
<evidence type="ECO:0000256" key="4">
    <source>
        <dbReference type="ARBA" id="ARBA00023052"/>
    </source>
</evidence>
<dbReference type="InterPro" id="IPR001017">
    <property type="entry name" value="DH_E1"/>
</dbReference>
<dbReference type="Pfam" id="PF02779">
    <property type="entry name" value="Transket_pyr"/>
    <property type="match status" value="1"/>
</dbReference>
<evidence type="ECO:0000313" key="7">
    <source>
        <dbReference type="EMBL" id="SEN77911.1"/>
    </source>
</evidence>
<sequence length="921" mass="99642">MASPSGSVPSDSRVAEFGINEWLVEEFRQRYQDDPDSVDLIWRDYFRTSPPAEVVVPAQAGARDGEAADRAAKAVRVAALIHAYRVRGHLAAATDPLAAASAEGHPDLEPAGHGLTAGDGRRAFPVDGFAGRREMTLDEVLTTLRAAYCGTTGIEYMHIQDPRERRWIQQRAEGPQRPFSGADQLAILHRLGSAEAFETFLHTKYVGQKRYSLEGGESAIVLLDALLERAASAGTREAVIAMAHRGRLNVLANIVGKPYARIFGEFEDAVDIRSAHGSGDVKYHLGAEGTFHTSDGRAIAVSVVANPSHLEVVGPVAEGIVRGRQDLADGSHGPFCVLPVAVHGDAAFAGQGVVAETLNMSQLPGYRTGGTVHVAINNQLGFTTAADGARSSTYATDIARTVAAPVFHVNGDDPEAVVRAARTAFDYRQTFGKDVVIDLVCYRRHGHSEVDDPSITQPVMYDRISERPSVRALYAQALLAAGDIDEQEAERARQRYREQLERAFAETAAAARTLAAAAGAPPVPYPTAPAGAADGEGRPRTAVDEPTLRRVLSTQTDLPAGFTAHPRVLPQLLRRAAMLDAGNVDWATAEALAFGSLLLEGVPVRLSGEDSRRGTFGQRHAVLTDRRTGRPHIPLNTLGPDAAPFTPYDSLLSELAVLAFEYGYSVARPDALVLWEAQFGDFVNGAQTVVDEYIASSEQKWGQRAGVTLLLPHGLEGQGPDHSSARVERFLQLCADDNITVANPSLPSSYFHLLREQGLAPRRRPLVVLTPKSMLRLKAATSGLEEFTGGAFRPVLPDNAPEPERVERVLLCSGKICHDLEAYRREAGDRRTAIVRLERLYPFPDAELRAELRRFPAATEVRWVQEEPANQGAWTFAAPRIAPLLPRLLACVSRPAASAPAVGSARRHAAEQQDLVRRAFA</sequence>
<evidence type="ECO:0000313" key="8">
    <source>
        <dbReference type="Proteomes" id="UP000181951"/>
    </source>
</evidence>
<dbReference type="NCBIfam" id="NF008907">
    <property type="entry name" value="PRK12270.1"/>
    <property type="match status" value="1"/>
</dbReference>
<feature type="domain" description="Transketolase-like pyrimidine-binding" evidence="6">
    <location>
        <begin position="584"/>
        <end position="777"/>
    </location>
</feature>
<evidence type="ECO:0000256" key="5">
    <source>
        <dbReference type="ARBA" id="ARBA00051911"/>
    </source>
</evidence>
<keyword evidence="2" id="KW-0816">Tricarboxylic acid cycle</keyword>
<dbReference type="GO" id="GO:0030976">
    <property type="term" value="F:thiamine pyrophosphate binding"/>
    <property type="evidence" value="ECO:0007669"/>
    <property type="project" value="InterPro"/>
</dbReference>
<dbReference type="PANTHER" id="PTHR23152:SF4">
    <property type="entry name" value="2-OXOADIPATE DEHYDROGENASE COMPLEX COMPONENT E1"/>
    <property type="match status" value="1"/>
</dbReference>
<dbReference type="SUPFAM" id="SSF52518">
    <property type="entry name" value="Thiamin diphosphate-binding fold (THDP-binding)"/>
    <property type="match status" value="2"/>
</dbReference>
<comment type="cofactor">
    <cofactor evidence="1">
        <name>thiamine diphosphate</name>
        <dbReference type="ChEBI" id="CHEBI:58937"/>
    </cofactor>
</comment>
<evidence type="ECO:0000256" key="2">
    <source>
        <dbReference type="ARBA" id="ARBA00022532"/>
    </source>
</evidence>
<dbReference type="Gene3D" id="3.40.50.11610">
    <property type="entry name" value="Multifunctional 2-oxoglutarate metabolism enzyme, C-terminal domain"/>
    <property type="match status" value="1"/>
</dbReference>
<gene>
    <name evidence="7" type="ORF">SAMN05216267_101015</name>
</gene>
<dbReference type="GO" id="GO:0045252">
    <property type="term" value="C:oxoglutarate dehydrogenase complex"/>
    <property type="evidence" value="ECO:0007669"/>
    <property type="project" value="TreeGrafter"/>
</dbReference>
<reference evidence="7 8" key="1">
    <citation type="submission" date="2016-10" db="EMBL/GenBank/DDBJ databases">
        <authorList>
            <person name="de Groot N.N."/>
        </authorList>
    </citation>
    <scope>NUCLEOTIDE SEQUENCE [LARGE SCALE GENOMIC DNA]</scope>
    <source>
        <strain evidence="7 8">CGMCC 4.2026</strain>
    </source>
</reference>
<name>A0A1H8JBC9_9ACTN</name>
<dbReference type="InterPro" id="IPR011603">
    <property type="entry name" value="2oxoglutarate_DH_E1"/>
</dbReference>
<dbReference type="Gene3D" id="1.10.287.1150">
    <property type="entry name" value="TPP helical domain"/>
    <property type="match status" value="1"/>
</dbReference>
<dbReference type="GO" id="GO:0004591">
    <property type="term" value="F:oxoglutarate dehydrogenase (succinyl-transferring) activity"/>
    <property type="evidence" value="ECO:0007669"/>
    <property type="project" value="UniProtKB-EC"/>
</dbReference>
<protein>
    <submittedName>
        <fullName evidence="7">2-oxoglutarate dehydrogenase E1 component</fullName>
    </submittedName>
</protein>
<keyword evidence="3" id="KW-0560">Oxidoreductase</keyword>
<dbReference type="NCBIfam" id="TIGR00239">
    <property type="entry name" value="2oxo_dh_E1"/>
    <property type="match status" value="1"/>
</dbReference>
<dbReference type="OrthoDB" id="9759785at2"/>
<dbReference type="NCBIfam" id="NF006914">
    <property type="entry name" value="PRK09404.1"/>
    <property type="match status" value="1"/>
</dbReference>
<dbReference type="InterPro" id="IPR029061">
    <property type="entry name" value="THDP-binding"/>
</dbReference>
<evidence type="ECO:0000256" key="1">
    <source>
        <dbReference type="ARBA" id="ARBA00001964"/>
    </source>
</evidence>
<dbReference type="Pfam" id="PF00676">
    <property type="entry name" value="E1_dh"/>
    <property type="match status" value="1"/>
</dbReference>
<dbReference type="SMART" id="SM00861">
    <property type="entry name" value="Transket_pyr"/>
    <property type="match status" value="1"/>
</dbReference>
<keyword evidence="8" id="KW-1185">Reference proteome</keyword>
<comment type="catalytic activity">
    <reaction evidence="5">
        <text>N(6)-[(R)-lipoyl]-L-lysyl-[protein] + 2-oxoglutarate + H(+) = N(6)-[(R)-S(8)-succinyldihydrolipoyl]-L-lysyl-[protein] + CO2</text>
        <dbReference type="Rhea" id="RHEA:12188"/>
        <dbReference type="Rhea" id="RHEA-COMP:10474"/>
        <dbReference type="Rhea" id="RHEA-COMP:20092"/>
        <dbReference type="ChEBI" id="CHEBI:15378"/>
        <dbReference type="ChEBI" id="CHEBI:16526"/>
        <dbReference type="ChEBI" id="CHEBI:16810"/>
        <dbReference type="ChEBI" id="CHEBI:83099"/>
        <dbReference type="ChEBI" id="CHEBI:83120"/>
        <dbReference type="EC" id="1.2.4.2"/>
    </reaction>
</comment>
<dbReference type="PIRSF" id="PIRSF000157">
    <property type="entry name" value="Oxoglu_dh_E1"/>
    <property type="match status" value="1"/>
</dbReference>
<dbReference type="RefSeq" id="WP_079176021.1">
    <property type="nucleotide sequence ID" value="NZ_FODD01000010.1"/>
</dbReference>
<dbReference type="CDD" id="cd02016">
    <property type="entry name" value="TPP_E1_OGDC_like"/>
    <property type="match status" value="1"/>
</dbReference>